<feature type="repeat" description="WD" evidence="4">
    <location>
        <begin position="257"/>
        <end position="296"/>
    </location>
</feature>
<dbReference type="eggNOG" id="KOG0308">
    <property type="taxonomic scope" value="Eukaryota"/>
</dbReference>
<dbReference type="InterPro" id="IPR019775">
    <property type="entry name" value="WD40_repeat_CS"/>
</dbReference>
<dbReference type="SMART" id="SM00320">
    <property type="entry name" value="WD40"/>
    <property type="match status" value="7"/>
</dbReference>
<dbReference type="SUPFAM" id="SSF50978">
    <property type="entry name" value="WD40 repeat-like"/>
    <property type="match status" value="1"/>
</dbReference>
<dbReference type="InterPro" id="IPR020472">
    <property type="entry name" value="WD40_PAC1"/>
</dbReference>
<dbReference type="Gene3D" id="2.130.10.10">
    <property type="entry name" value="YVTN repeat-like/Quinoprotein amine dehydrogenase"/>
    <property type="match status" value="2"/>
</dbReference>
<evidence type="ECO:0000256" key="4">
    <source>
        <dbReference type="PROSITE-ProRule" id="PRU00221"/>
    </source>
</evidence>
<dbReference type="PROSITE" id="PS50082">
    <property type="entry name" value="WD_REPEATS_2"/>
    <property type="match status" value="3"/>
</dbReference>
<dbReference type="PROSITE" id="PS00678">
    <property type="entry name" value="WD_REPEATS_1"/>
    <property type="match status" value="2"/>
</dbReference>
<gene>
    <name evidence="6" type="primary">Piso0_001532</name>
    <name evidence="6" type="ORF">GNLVRS01_PISO0F08475g</name>
</gene>
<name>G8YL19_PICSO</name>
<dbReference type="FunCoup" id="G8YL19">
    <property type="interactions" value="134"/>
</dbReference>
<dbReference type="AlphaFoldDB" id="G8YL19"/>
<evidence type="ECO:0000256" key="5">
    <source>
        <dbReference type="SAM" id="MobiDB-lite"/>
    </source>
</evidence>
<dbReference type="Pfam" id="PF00400">
    <property type="entry name" value="WD40"/>
    <property type="match status" value="3"/>
</dbReference>
<accession>G8YL19</accession>
<dbReference type="InterPro" id="IPR015943">
    <property type="entry name" value="WD40/YVTN_repeat-like_dom_sf"/>
</dbReference>
<dbReference type="Pfam" id="PF11816">
    <property type="entry name" value="DUF3337"/>
    <property type="match status" value="1"/>
</dbReference>
<feature type="compositionally biased region" description="Low complexity" evidence="5">
    <location>
        <begin position="757"/>
        <end position="783"/>
    </location>
</feature>
<organism evidence="6 7">
    <name type="scientific">Pichia sorbitophila (strain ATCC MYA-4447 / BCRC 22081 / CBS 7064 / NBRC 10061 / NRRL Y-12695)</name>
    <name type="common">Hybrid yeast</name>
    <dbReference type="NCBI Taxonomy" id="559304"/>
    <lineage>
        <taxon>Eukaryota</taxon>
        <taxon>Fungi</taxon>
        <taxon>Dikarya</taxon>
        <taxon>Ascomycota</taxon>
        <taxon>Saccharomycotina</taxon>
        <taxon>Pichiomycetes</taxon>
        <taxon>Debaryomycetaceae</taxon>
        <taxon>Millerozyma</taxon>
    </lineage>
</organism>
<dbReference type="InterPro" id="IPR021772">
    <property type="entry name" value="WDR48/Bun107"/>
</dbReference>
<evidence type="ECO:0000313" key="7">
    <source>
        <dbReference type="Proteomes" id="UP000005222"/>
    </source>
</evidence>
<dbReference type="PANTHER" id="PTHR19862">
    <property type="entry name" value="WD REPEAT-CONTAINING PROTEIN 48"/>
    <property type="match status" value="1"/>
</dbReference>
<dbReference type="InterPro" id="IPR036322">
    <property type="entry name" value="WD40_repeat_dom_sf"/>
</dbReference>
<comment type="similarity">
    <text evidence="1">Belongs to the WD repeat WDR48 family.</text>
</comment>
<evidence type="ECO:0000256" key="1">
    <source>
        <dbReference type="ARBA" id="ARBA00006917"/>
    </source>
</evidence>
<dbReference type="GO" id="GO:0000724">
    <property type="term" value="P:double-strand break repair via homologous recombination"/>
    <property type="evidence" value="ECO:0007669"/>
    <property type="project" value="TreeGrafter"/>
</dbReference>
<evidence type="ECO:0000313" key="6">
    <source>
        <dbReference type="EMBL" id="CCE88753.1"/>
    </source>
</evidence>
<dbReference type="OrthoDB" id="2421129at2759"/>
<dbReference type="EMBL" id="FO082054">
    <property type="protein sequence ID" value="CCE88753.1"/>
    <property type="molecule type" value="Genomic_DNA"/>
</dbReference>
<keyword evidence="2 4" id="KW-0853">WD repeat</keyword>
<reference evidence="6 7" key="1">
    <citation type="journal article" date="2012" name="G3 (Bethesda)">
        <title>Pichia sorbitophila, an interspecies yeast hybrid reveals early steps of genome resolution following polyploidization.</title>
        <authorList>
            <person name="Leh Louis V."/>
            <person name="Despons L."/>
            <person name="Friedrich A."/>
            <person name="Martin T."/>
            <person name="Durrens P."/>
            <person name="Casaregola S."/>
            <person name="Neuveglise C."/>
            <person name="Fairhead C."/>
            <person name="Marck C."/>
            <person name="Cruz J.A."/>
            <person name="Straub M.L."/>
            <person name="Kugler V."/>
            <person name="Sacerdot C."/>
            <person name="Uzunov Z."/>
            <person name="Thierry A."/>
            <person name="Weiss S."/>
            <person name="Bleykasten C."/>
            <person name="De Montigny J."/>
            <person name="Jacques N."/>
            <person name="Jung P."/>
            <person name="Lemaire M."/>
            <person name="Mallet S."/>
            <person name="Morel G."/>
            <person name="Richard G.F."/>
            <person name="Sarkar A."/>
            <person name="Savel G."/>
            <person name="Schacherer J."/>
            <person name="Seret M.L."/>
            <person name="Talla E."/>
            <person name="Samson G."/>
            <person name="Jubin C."/>
            <person name="Poulain J."/>
            <person name="Vacherie B."/>
            <person name="Barbe V."/>
            <person name="Pelletier E."/>
            <person name="Sherman D.J."/>
            <person name="Westhof E."/>
            <person name="Weissenbach J."/>
            <person name="Baret P.V."/>
            <person name="Wincker P."/>
            <person name="Gaillardin C."/>
            <person name="Dujon B."/>
            <person name="Souciet J.L."/>
        </authorList>
    </citation>
    <scope>NUCLEOTIDE SEQUENCE [LARGE SCALE GENOMIC DNA]</scope>
    <source>
        <strain evidence="7">ATCC MYA-4447 / BCRC 22081 / CBS 7064 / NBRC 10061 / NRRL Y-12695</strain>
    </source>
</reference>
<dbReference type="PRINTS" id="PR00320">
    <property type="entry name" value="GPROTEINBRPT"/>
</dbReference>
<dbReference type="OMA" id="HFDWIND"/>
<dbReference type="Proteomes" id="UP000005222">
    <property type="component" value="Chromosome F"/>
</dbReference>
<feature type="region of interest" description="Disordered" evidence="5">
    <location>
        <begin position="754"/>
        <end position="783"/>
    </location>
</feature>
<protein>
    <submittedName>
        <fullName evidence="6">Piso0_001532 protein</fullName>
    </submittedName>
</protein>
<dbReference type="HOGENOM" id="CLU_007460_0_0_1"/>
<keyword evidence="7" id="KW-1185">Reference proteome</keyword>
<dbReference type="PROSITE" id="PS50294">
    <property type="entry name" value="WD_REPEATS_REGION"/>
    <property type="match status" value="2"/>
</dbReference>
<proteinExistence type="inferred from homology"/>
<dbReference type="PANTHER" id="PTHR19862:SF14">
    <property type="entry name" value="WD REPEAT-CONTAINING PROTEIN 48"/>
    <property type="match status" value="1"/>
</dbReference>
<evidence type="ECO:0000256" key="2">
    <source>
        <dbReference type="ARBA" id="ARBA00022574"/>
    </source>
</evidence>
<feature type="region of interest" description="Disordered" evidence="5">
    <location>
        <begin position="796"/>
        <end position="826"/>
    </location>
</feature>
<dbReference type="GO" id="GO:0043130">
    <property type="term" value="F:ubiquitin binding"/>
    <property type="evidence" value="ECO:0007669"/>
    <property type="project" value="TreeGrafter"/>
</dbReference>
<dbReference type="STRING" id="559304.G8YL19"/>
<dbReference type="InterPro" id="IPR001680">
    <property type="entry name" value="WD40_rpt"/>
</dbReference>
<sequence length="1087" mass="123092">MAGKTRKGLSYMLGDSNEKENHILPINAIQFSSITKQIYTGGRDGTVKTWSCESSWNASKRTSSNDFDFEKPHKFNEYAYTDEKPDPSEEILKLETSISSNPLSYSGSREDYSITNNYNIHFDWVNDLTLINNDRDLVSCSSDLAIKLINLHSTGHSEGCHVHKFPNLHTDYIKKLTYISPKSTVVSGGLDGKIVLWDVNTLTANQVINMTNLNSSAPSSIYSLATNGTHMVGAGGPSNTVNLYDTRQNSDHVLKKLIGHQDNVRSLIMNDKFLLSGSSDSTIKLWDLRNFKVSKTFEVHEDAVWCLATYQSSSPGISSQGYSPDYDFKVFFSGDRSGNIIKTDLSELYSHSTSRVNPEFDTLTESDEYNIDEKLGICTLMAKEPSPVLNICCEVDTSHSSGLRASSLLASTEVALNRYFVPNTADLSRYQYLRTSIDYFNNESQANDNLPVGLGEVPSDQNDINSDIYDIASQLTVESNNFDLQSSISGVNYARSIQNADSQFGEPAINKKYFSLFLDIGGGPSTEFVNTAENAIAEESQTNNDESAIISNLPVEILLNPIPEECITVVPYNKRPFGTYSLVPKSIIAKRFFNNKRHMIVLYLNGDIKVWDLFIFKVIKSFPVTENNYESRSDLIERRTKDMETIFFDYQTHDTLSNWCDVEIKSGKLLITLKETSFNNVEIYYDDLIDSYPFLSQAESPFKDSEIKMGNDDRLMLSRIIMNSLFREYVLHEWDFDRQLRNALRVQKLQNRKAVKSNTNDNDLSGLSNSSHSSNSPVSGEVSTLNNAVKKVRMFSRKSSRNNVIAQPQEQSLKTDNTNESIQSTSSISSEVSRFIRAESNSEENTEDSISNLLHFNKRRYNDRYNSSGLNAPVKSLLKIYSNDPRYSSHETDKVFKPLIPSNQIPSNLLIIIFEHSPELGTLRDICSFHYEEILHINDFQNEHLVSDLRQHLPSWVGKLILYDSYPTKEYPKIEFQLSECNYALLPPGKKIGGKSDKKIKKLPVTEGPIKLSSHSMLRVSKILNYLVERFDGKTPEMKMGKPVSEWLVLECKGEVLDTSLTLQAIKTKIWKKNSEIEMTFRRRFDP</sequence>
<feature type="compositionally biased region" description="Polar residues" evidence="5">
    <location>
        <begin position="801"/>
        <end position="816"/>
    </location>
</feature>
<feature type="repeat" description="WD" evidence="4">
    <location>
        <begin position="166"/>
        <end position="207"/>
    </location>
</feature>
<dbReference type="InterPro" id="IPR051246">
    <property type="entry name" value="WDR48"/>
</dbReference>
<feature type="repeat" description="WD" evidence="4">
    <location>
        <begin position="19"/>
        <end position="51"/>
    </location>
</feature>
<keyword evidence="3" id="KW-0677">Repeat</keyword>
<dbReference type="InParanoid" id="G8YL19"/>
<evidence type="ECO:0000256" key="3">
    <source>
        <dbReference type="ARBA" id="ARBA00022737"/>
    </source>
</evidence>